<sequence length="264" mass="27923">MTTPSQQRQQHASTLKDADLAMSATPTSDGNELSSPVSKSGSTTDGFQPESGNHAPLMSGSSPRDHGDPRDAALTTCNLLCFAFQCARGMEYLASKKYYKTLNEPYADANHVMKNNDYLTMGNNSPNPDYLDMKSDDKNFINTSLASIQTCSEPNYANLAITNTTVLNGSANTRDGIEMVPILGHGGDTHEDDTAPSNMNVNGPTLQMCLPAGKRRGPPPRLLPQPGGATGDARASDDLNEVCAMPSLVPDLSVIVDGSGGAEV</sequence>
<feature type="region of interest" description="Disordered" evidence="1">
    <location>
        <begin position="1"/>
        <end position="69"/>
    </location>
</feature>
<comment type="caution">
    <text evidence="2">The sequence shown here is derived from an EMBL/GenBank/DDBJ whole genome shotgun (WGS) entry which is preliminary data.</text>
</comment>
<name>A0AAQ4FE59_AMBAM</name>
<dbReference type="Proteomes" id="UP001321473">
    <property type="component" value="Unassembled WGS sequence"/>
</dbReference>
<reference evidence="2 3" key="1">
    <citation type="journal article" date="2023" name="Arcadia Sci">
        <title>De novo assembly of a long-read Amblyomma americanum tick genome.</title>
        <authorList>
            <person name="Chou S."/>
            <person name="Poskanzer K.E."/>
            <person name="Rollins M."/>
            <person name="Thuy-Boun P.S."/>
        </authorList>
    </citation>
    <scope>NUCLEOTIDE SEQUENCE [LARGE SCALE GENOMIC DNA]</scope>
    <source>
        <strain evidence="2">F_SG_1</strain>
        <tissue evidence="2">Salivary glands</tissue>
    </source>
</reference>
<organism evidence="2 3">
    <name type="scientific">Amblyomma americanum</name>
    <name type="common">Lone star tick</name>
    <dbReference type="NCBI Taxonomy" id="6943"/>
    <lineage>
        <taxon>Eukaryota</taxon>
        <taxon>Metazoa</taxon>
        <taxon>Ecdysozoa</taxon>
        <taxon>Arthropoda</taxon>
        <taxon>Chelicerata</taxon>
        <taxon>Arachnida</taxon>
        <taxon>Acari</taxon>
        <taxon>Parasitiformes</taxon>
        <taxon>Ixodida</taxon>
        <taxon>Ixodoidea</taxon>
        <taxon>Ixodidae</taxon>
        <taxon>Amblyomminae</taxon>
        <taxon>Amblyomma</taxon>
    </lineage>
</organism>
<proteinExistence type="predicted"/>
<feature type="compositionally biased region" description="Polar residues" evidence="1">
    <location>
        <begin position="24"/>
        <end position="46"/>
    </location>
</feature>
<feature type="compositionally biased region" description="Polar residues" evidence="1">
    <location>
        <begin position="1"/>
        <end position="13"/>
    </location>
</feature>
<evidence type="ECO:0000313" key="3">
    <source>
        <dbReference type="Proteomes" id="UP001321473"/>
    </source>
</evidence>
<dbReference type="AlphaFoldDB" id="A0AAQ4FE59"/>
<protein>
    <submittedName>
        <fullName evidence="2">Uncharacterized protein</fullName>
    </submittedName>
</protein>
<accession>A0AAQ4FE59</accession>
<dbReference type="EMBL" id="JARKHS020003510">
    <property type="protein sequence ID" value="KAK8785509.1"/>
    <property type="molecule type" value="Genomic_DNA"/>
</dbReference>
<evidence type="ECO:0000256" key="1">
    <source>
        <dbReference type="SAM" id="MobiDB-lite"/>
    </source>
</evidence>
<feature type="region of interest" description="Disordered" evidence="1">
    <location>
        <begin position="212"/>
        <end position="235"/>
    </location>
</feature>
<keyword evidence="3" id="KW-1185">Reference proteome</keyword>
<evidence type="ECO:0000313" key="2">
    <source>
        <dbReference type="EMBL" id="KAK8785509.1"/>
    </source>
</evidence>
<gene>
    <name evidence="2" type="ORF">V5799_008126</name>
</gene>